<dbReference type="SMR" id="A0A1I7RKL6"/>
<dbReference type="EMBL" id="CAJFDI010000006">
    <property type="protein sequence ID" value="CAD5235067.1"/>
    <property type="molecule type" value="Genomic_DNA"/>
</dbReference>
<keyword evidence="6" id="KW-1185">Reference proteome</keyword>
<feature type="coiled-coil region" evidence="1">
    <location>
        <begin position="377"/>
        <end position="404"/>
    </location>
</feature>
<reference evidence="4" key="2">
    <citation type="submission" date="2020-08" db="EMBL/GenBank/DDBJ databases">
        <authorList>
            <person name="Kikuchi T."/>
        </authorList>
    </citation>
    <scope>NUCLEOTIDE SEQUENCE</scope>
    <source>
        <strain evidence="3">Ka4C1</strain>
    </source>
</reference>
<dbReference type="OrthoDB" id="5803266at2759"/>
<dbReference type="AlphaFoldDB" id="A0A1I7RKL6"/>
<dbReference type="Proteomes" id="UP000582659">
    <property type="component" value="Unassembled WGS sequence"/>
</dbReference>
<feature type="compositionally biased region" description="Polar residues" evidence="2">
    <location>
        <begin position="421"/>
        <end position="431"/>
    </location>
</feature>
<dbReference type="WBParaSite" id="BXY_0125000.1">
    <property type="protein sequence ID" value="BXY_0125000.1"/>
    <property type="gene ID" value="BXY_0125000"/>
</dbReference>
<feature type="coiled-coil region" evidence="1">
    <location>
        <begin position="45"/>
        <end position="135"/>
    </location>
</feature>
<organism evidence="5 7">
    <name type="scientific">Bursaphelenchus xylophilus</name>
    <name type="common">Pinewood nematode worm</name>
    <name type="synonym">Aphelenchoides xylophilus</name>
    <dbReference type="NCBI Taxonomy" id="6326"/>
    <lineage>
        <taxon>Eukaryota</taxon>
        <taxon>Metazoa</taxon>
        <taxon>Ecdysozoa</taxon>
        <taxon>Nematoda</taxon>
        <taxon>Chromadorea</taxon>
        <taxon>Rhabditida</taxon>
        <taxon>Tylenchina</taxon>
        <taxon>Tylenchomorpha</taxon>
        <taxon>Aphelenchoidea</taxon>
        <taxon>Aphelenchoididae</taxon>
        <taxon>Bursaphelenchus</taxon>
    </lineage>
</organism>
<evidence type="ECO:0000313" key="7">
    <source>
        <dbReference type="WBParaSite" id="BXY_0125000.1"/>
    </source>
</evidence>
<evidence type="ECO:0000256" key="1">
    <source>
        <dbReference type="SAM" id="Coils"/>
    </source>
</evidence>
<feature type="region of interest" description="Disordered" evidence="2">
    <location>
        <begin position="415"/>
        <end position="445"/>
    </location>
</feature>
<evidence type="ECO:0000313" key="4">
    <source>
        <dbReference type="EMBL" id="CAG9131240.1"/>
    </source>
</evidence>
<dbReference type="EMBL" id="CAJFCV020000006">
    <property type="protein sequence ID" value="CAG9131240.1"/>
    <property type="molecule type" value="Genomic_DNA"/>
</dbReference>
<dbReference type="Proteomes" id="UP000659654">
    <property type="component" value="Unassembled WGS sequence"/>
</dbReference>
<proteinExistence type="predicted"/>
<gene>
    <name evidence="3" type="ORF">BXYJ_LOCUS15158</name>
</gene>
<evidence type="ECO:0000313" key="6">
    <source>
        <dbReference type="Proteomes" id="UP000659654"/>
    </source>
</evidence>
<dbReference type="Proteomes" id="UP000095284">
    <property type="component" value="Unplaced"/>
</dbReference>
<keyword evidence="1" id="KW-0175">Coiled coil</keyword>
<reference evidence="7" key="1">
    <citation type="submission" date="2016-11" db="UniProtKB">
        <authorList>
            <consortium name="WormBaseParasite"/>
        </authorList>
    </citation>
    <scope>IDENTIFICATION</scope>
</reference>
<evidence type="ECO:0000313" key="5">
    <source>
        <dbReference type="Proteomes" id="UP000095284"/>
    </source>
</evidence>
<name>A0A1I7RKL6_BURXY</name>
<accession>A0A1I7RKL6</accession>
<sequence>MNKSLNDETKESLFASDLMVHIGTSEVESVLPTASEYTKSLYDQIRDKEQTLAKTKEKLEFFQNDNNKRRQIIESLTNERDSLRTLLENQSKELEEEKHNVAIGHRETSRMHKEIEAVKHRLDQVRARREEMANHLQKQQVFYQELQEKMHQRTMQKRAVDTKLFVAESNANDLQEEINRDTKTIRELEVHLARITKQLYERQRAIDDMKLGQLDRKAETESLRKMIKNIEGKQKEIQDRYMKNMAVRDRLKMNVQQSANHATNVDIEVEKLKRRQAEEEQFIQSNDIKIKHLEEEGKRWEKEWLSHNNKQIEMNLDLAEINAENNVLRNRIERFRALTQALISEDSLAMYKAYVIGAPEMDIDPQDITTDALDNLIQNRDAKLKEVTKKLESVKEEVHRKRELLESSERYLADPFDNKSARSGTSGSLKSVRSEPDLSKHTKAPRIQLARLDRKRKDILEEQEKMALSDMNERKKKLQDECSLLTAQCNRLIQEHETLAKEIEREKEHSEVVKRQIHDSVVVFEQEEKEESDRIEALRKAKEERMQSLYNRLADLEAKMVLKEQHHHKLSNEIRQAQVDEDNLRNRFSVAKGLRINQKLQSKQLETATQTLEEWQNRVEQSERELAEIQNLIAISDQRNQPAKKQLATLKPYDEETVEYEKLNERKKNLEQQLNLVKRHQRVQEAELSGDITIVDEKNFTI</sequence>
<feature type="coiled-coil region" evidence="1">
    <location>
        <begin position="461"/>
        <end position="687"/>
    </location>
</feature>
<evidence type="ECO:0000256" key="2">
    <source>
        <dbReference type="SAM" id="MobiDB-lite"/>
    </source>
</evidence>
<evidence type="ECO:0000313" key="3">
    <source>
        <dbReference type="EMBL" id="CAD5235067.1"/>
    </source>
</evidence>
<protein>
    <submittedName>
        <fullName evidence="3">(pine wood nematode) hypothetical protein</fullName>
    </submittedName>
</protein>